<reference evidence="4" key="1">
    <citation type="submission" date="2020-01" db="EMBL/GenBank/DDBJ databases">
        <authorList>
            <consortium name="DOE Joint Genome Institute"/>
            <person name="Haridas S."/>
            <person name="Albert R."/>
            <person name="Binder M."/>
            <person name="Bloem J."/>
            <person name="Labutti K."/>
            <person name="Salamov A."/>
            <person name="Andreopoulos B."/>
            <person name="Baker S.E."/>
            <person name="Barry K."/>
            <person name="Bills G."/>
            <person name="Bluhm B.H."/>
            <person name="Cannon C."/>
            <person name="Castanera R."/>
            <person name="Culley D.E."/>
            <person name="Daum C."/>
            <person name="Ezra D."/>
            <person name="Gonzalez J.B."/>
            <person name="Henrissat B."/>
            <person name="Kuo A."/>
            <person name="Liang C."/>
            <person name="Lipzen A."/>
            <person name="Lutzoni F."/>
            <person name="Magnuson J."/>
            <person name="Mondo S."/>
            <person name="Nolan M."/>
            <person name="Ohm R."/>
            <person name="Pangilinan J."/>
            <person name="Park H.-J."/>
            <person name="Ramirez L."/>
            <person name="Alfaro M."/>
            <person name="Sun H."/>
            <person name="Tritt A."/>
            <person name="Yoshinaga Y."/>
            <person name="Zwiers L.-H."/>
            <person name="Turgeon B.G."/>
            <person name="Goodwin S.B."/>
            <person name="Spatafora J.W."/>
            <person name="Crous P.W."/>
            <person name="Grigoriev I.V."/>
        </authorList>
    </citation>
    <scope>NUCLEOTIDE SEQUENCE</scope>
    <source>
        <strain evidence="4">IPT5</strain>
    </source>
</reference>
<dbReference type="Gene3D" id="3.60.130.10">
    <property type="entry name" value="Clavaminate synthase-like"/>
    <property type="match status" value="1"/>
</dbReference>
<keyword evidence="1" id="KW-0560">Oxidoreductase</keyword>
<gene>
    <name evidence="4" type="ORF">T440DRAFT_554994</name>
</gene>
<evidence type="ECO:0000256" key="2">
    <source>
        <dbReference type="SAM" id="Coils"/>
    </source>
</evidence>
<dbReference type="PANTHER" id="PTHR10696:SF54">
    <property type="entry name" value="FAMILY OXIDOREDUCTASE, PUTATIVE (AFU_ORTHOLOGUE AFUA_4G13850)-RELATED"/>
    <property type="match status" value="1"/>
</dbReference>
<evidence type="ECO:0000313" key="5">
    <source>
        <dbReference type="Proteomes" id="UP000799423"/>
    </source>
</evidence>
<keyword evidence="2" id="KW-0175">Coiled coil</keyword>
<accession>A0A6A7B4I7</accession>
<name>A0A6A7B4I7_9PLEO</name>
<organism evidence="4 5">
    <name type="scientific">Plenodomus tracheiphilus IPT5</name>
    <dbReference type="NCBI Taxonomy" id="1408161"/>
    <lineage>
        <taxon>Eukaryota</taxon>
        <taxon>Fungi</taxon>
        <taxon>Dikarya</taxon>
        <taxon>Ascomycota</taxon>
        <taxon>Pezizomycotina</taxon>
        <taxon>Dothideomycetes</taxon>
        <taxon>Pleosporomycetidae</taxon>
        <taxon>Pleosporales</taxon>
        <taxon>Pleosporineae</taxon>
        <taxon>Leptosphaeriaceae</taxon>
        <taxon>Plenodomus</taxon>
    </lineage>
</organism>
<evidence type="ECO:0000259" key="3">
    <source>
        <dbReference type="Pfam" id="PF02668"/>
    </source>
</evidence>
<evidence type="ECO:0000256" key="1">
    <source>
        <dbReference type="ARBA" id="ARBA00023002"/>
    </source>
</evidence>
<proteinExistence type="predicted"/>
<feature type="domain" description="TauD/TfdA-like" evidence="3">
    <location>
        <begin position="96"/>
        <end position="344"/>
    </location>
</feature>
<dbReference type="InterPro" id="IPR003819">
    <property type="entry name" value="TauD/TfdA-like"/>
</dbReference>
<dbReference type="SUPFAM" id="SSF51197">
    <property type="entry name" value="Clavaminate synthase-like"/>
    <property type="match status" value="1"/>
</dbReference>
<dbReference type="InterPro" id="IPR050411">
    <property type="entry name" value="AlphaKG_dependent_hydroxylases"/>
</dbReference>
<dbReference type="Pfam" id="PF02668">
    <property type="entry name" value="TauD"/>
    <property type="match status" value="1"/>
</dbReference>
<dbReference type="PANTHER" id="PTHR10696">
    <property type="entry name" value="GAMMA-BUTYROBETAINE HYDROXYLASE-RELATED"/>
    <property type="match status" value="1"/>
</dbReference>
<dbReference type="GO" id="GO:0016491">
    <property type="term" value="F:oxidoreductase activity"/>
    <property type="evidence" value="ECO:0007669"/>
    <property type="project" value="UniProtKB-KW"/>
</dbReference>
<dbReference type="OrthoDB" id="272271at2759"/>
<dbReference type="AlphaFoldDB" id="A0A6A7B4I7"/>
<keyword evidence="5" id="KW-1185">Reference proteome</keyword>
<protein>
    <submittedName>
        <fullName evidence="4">Clavaminate synthase-like protein</fullName>
    </submittedName>
</protein>
<evidence type="ECO:0000313" key="4">
    <source>
        <dbReference type="EMBL" id="KAF2850421.1"/>
    </source>
</evidence>
<feature type="coiled-coil region" evidence="2">
    <location>
        <begin position="66"/>
        <end position="93"/>
    </location>
</feature>
<sequence>MTLTQTPFFHGPFIEPRLSWELIRRRDAFLAQADFTKNPIPDQFPSTVSSPSVFASGQLQLDSVTQELQAADIDELESALENFQTQYNDLNMISRTTFPLPNLGPRLRQIALEIHSGRGVFILRGLCPAKYSFRENIILYAGIADYIGDMRGKQSGDKDLITHVRPSSLVTDPRTILTTEDLPFHNDVGEILSLYIYEPATHGGNTLISSSGHVYNEIARTKPHLISVLAERNWPHWTARKPHRQMDFAVLYAGEDVPGAQKIPYFDFARYTLTGSTASPRPHDVMPLTALQADAMDTLELIAAKNAVSLPQRKGDIHFINNRAYLHARTAIPDLDRARHLMRLILRDSELGYDPTEDEEERCGHPFEFPPEEGKWAVENNNINQLLSSSNFDSLYFDATSHSDS</sequence>
<dbReference type="EMBL" id="MU006306">
    <property type="protein sequence ID" value="KAF2850421.1"/>
    <property type="molecule type" value="Genomic_DNA"/>
</dbReference>
<dbReference type="Proteomes" id="UP000799423">
    <property type="component" value="Unassembled WGS sequence"/>
</dbReference>
<dbReference type="InterPro" id="IPR042098">
    <property type="entry name" value="TauD-like_sf"/>
</dbReference>